<dbReference type="Pfam" id="PF00646">
    <property type="entry name" value="F-box"/>
    <property type="match status" value="1"/>
</dbReference>
<dbReference type="InterPro" id="IPR050796">
    <property type="entry name" value="SCF_F-box_component"/>
</dbReference>
<dbReference type="PROSITE" id="PS50181">
    <property type="entry name" value="FBOX"/>
    <property type="match status" value="1"/>
</dbReference>
<accession>A0A396I340</accession>
<reference evidence="2" key="1">
    <citation type="journal article" date="2018" name="Nat. Plants">
        <title>Whole-genome landscape of Medicago truncatula symbiotic genes.</title>
        <authorList>
            <person name="Pecrix Y."/>
            <person name="Gamas P."/>
            <person name="Carrere S."/>
        </authorList>
    </citation>
    <scope>NUCLEOTIDE SEQUENCE</scope>
    <source>
        <tissue evidence="2">Leaves</tissue>
    </source>
</reference>
<dbReference type="SUPFAM" id="SSF81383">
    <property type="entry name" value="F-box domain"/>
    <property type="match status" value="1"/>
</dbReference>
<evidence type="ECO:0000259" key="1">
    <source>
        <dbReference type="PROSITE" id="PS50181"/>
    </source>
</evidence>
<dbReference type="EMBL" id="PSQE01000004">
    <property type="protein sequence ID" value="RHN59188.1"/>
    <property type="molecule type" value="Genomic_DNA"/>
</dbReference>
<evidence type="ECO:0000313" key="2">
    <source>
        <dbReference type="EMBL" id="RHN59188.1"/>
    </source>
</evidence>
<dbReference type="AlphaFoldDB" id="A0A396I340"/>
<dbReference type="NCBIfam" id="TIGR01640">
    <property type="entry name" value="F_box_assoc_1"/>
    <property type="match status" value="1"/>
</dbReference>
<dbReference type="PANTHER" id="PTHR31672:SF13">
    <property type="entry name" value="F-BOX PROTEIN CPR30-LIKE"/>
    <property type="match status" value="1"/>
</dbReference>
<feature type="domain" description="F-box" evidence="1">
    <location>
        <begin position="38"/>
        <end position="88"/>
    </location>
</feature>
<dbReference type="CDD" id="cd22157">
    <property type="entry name" value="F-box_AtFBW1-like"/>
    <property type="match status" value="1"/>
</dbReference>
<sequence length="414" mass="47843">MTLSPIFKTRLITTLIVIFPFCKIRVYKMVESTQEKKQKTLPYLPHELIIQILMRLPVKSLIHFKCVCKLWFSLISDPHFANSHFQLTTTTHTPRIMCISSLSHEIRSIGFEAFLNDDDTASVNLNFSLPESYFPAEIRGSCRGFILLYRDPNIYIWNPSTGFKKQIPGSPFRSKLAKLCSIHIHGFGYDQVRDDYLVVVLSYHITVVSTRLKFFSFRDNTWKETEGAPFAYCVIPSRRKGFLFNGAIHWLALRRDLRWNVIVSFDLMERKLFEMPLPNNVHHSALVHSGLWVFGEYLSVWAKDNANDTVEIWVMKEYKVHSSWIKSLVLSVEAIPDHYFQPIYSTKNGDIIGRNMHSTNMSDVIGSNHGTRLVKYNYQGQLLRHHAFCNSPSEVVMYTESLLSLPGPGDNKQI</sequence>
<dbReference type="InterPro" id="IPR036047">
    <property type="entry name" value="F-box-like_dom_sf"/>
</dbReference>
<dbReference type="InterPro" id="IPR006527">
    <property type="entry name" value="F-box-assoc_dom_typ1"/>
</dbReference>
<dbReference type="Proteomes" id="UP000265566">
    <property type="component" value="Chromosome 4"/>
</dbReference>
<name>A0A396I340_MEDTR</name>
<dbReference type="PANTHER" id="PTHR31672">
    <property type="entry name" value="BNACNNG10540D PROTEIN"/>
    <property type="match status" value="1"/>
</dbReference>
<comment type="caution">
    <text evidence="2">The sequence shown here is derived from an EMBL/GenBank/DDBJ whole genome shotgun (WGS) entry which is preliminary data.</text>
</comment>
<dbReference type="Gramene" id="rna21184">
    <property type="protein sequence ID" value="RHN59188.1"/>
    <property type="gene ID" value="gene21184"/>
</dbReference>
<dbReference type="SUPFAM" id="SSF50965">
    <property type="entry name" value="Galactose oxidase, central domain"/>
    <property type="match status" value="1"/>
</dbReference>
<proteinExistence type="predicted"/>
<protein>
    <submittedName>
        <fullName evidence="2">Putative F-box domain, galactose oxidase/kelch, beta-propeller, F-box associated interaction</fullName>
    </submittedName>
</protein>
<gene>
    <name evidence="2" type="ORF">MtrunA17_Chr4g0010561</name>
</gene>
<dbReference type="Gene3D" id="1.20.1280.50">
    <property type="match status" value="1"/>
</dbReference>
<dbReference type="InterPro" id="IPR017451">
    <property type="entry name" value="F-box-assoc_interact_dom"/>
</dbReference>
<dbReference type="InterPro" id="IPR001810">
    <property type="entry name" value="F-box_dom"/>
</dbReference>
<organism evidence="2">
    <name type="scientific">Medicago truncatula</name>
    <name type="common">Barrel medic</name>
    <name type="synonym">Medicago tribuloides</name>
    <dbReference type="NCBI Taxonomy" id="3880"/>
    <lineage>
        <taxon>Eukaryota</taxon>
        <taxon>Viridiplantae</taxon>
        <taxon>Streptophyta</taxon>
        <taxon>Embryophyta</taxon>
        <taxon>Tracheophyta</taxon>
        <taxon>Spermatophyta</taxon>
        <taxon>Magnoliopsida</taxon>
        <taxon>eudicotyledons</taxon>
        <taxon>Gunneridae</taxon>
        <taxon>Pentapetalae</taxon>
        <taxon>rosids</taxon>
        <taxon>fabids</taxon>
        <taxon>Fabales</taxon>
        <taxon>Fabaceae</taxon>
        <taxon>Papilionoideae</taxon>
        <taxon>50 kb inversion clade</taxon>
        <taxon>NPAAA clade</taxon>
        <taxon>Hologalegina</taxon>
        <taxon>IRL clade</taxon>
        <taxon>Trifolieae</taxon>
        <taxon>Medicago</taxon>
    </lineage>
</organism>
<dbReference type="Pfam" id="PF07734">
    <property type="entry name" value="FBA_1"/>
    <property type="match status" value="1"/>
</dbReference>
<dbReference type="SMART" id="SM00256">
    <property type="entry name" value="FBOX"/>
    <property type="match status" value="1"/>
</dbReference>
<dbReference type="InterPro" id="IPR011043">
    <property type="entry name" value="Gal_Oxase/kelch_b-propeller"/>
</dbReference>